<feature type="compositionally biased region" description="Basic residues" evidence="1">
    <location>
        <begin position="530"/>
        <end position="540"/>
    </location>
</feature>
<evidence type="ECO:0000313" key="3">
    <source>
        <dbReference type="Proteomes" id="UP000054007"/>
    </source>
</evidence>
<gene>
    <name evidence="2" type="ORF">CYLTODRAFT_186698</name>
</gene>
<evidence type="ECO:0000256" key="1">
    <source>
        <dbReference type="SAM" id="MobiDB-lite"/>
    </source>
</evidence>
<proteinExistence type="predicted"/>
<feature type="compositionally biased region" description="Low complexity" evidence="1">
    <location>
        <begin position="104"/>
        <end position="131"/>
    </location>
</feature>
<feature type="compositionally biased region" description="Acidic residues" evidence="1">
    <location>
        <begin position="320"/>
        <end position="337"/>
    </location>
</feature>
<protein>
    <submittedName>
        <fullName evidence="2">Uncharacterized protein</fullName>
    </submittedName>
</protein>
<feature type="compositionally biased region" description="Polar residues" evidence="1">
    <location>
        <begin position="167"/>
        <end position="176"/>
    </location>
</feature>
<feature type="compositionally biased region" description="Low complexity" evidence="1">
    <location>
        <begin position="266"/>
        <end position="282"/>
    </location>
</feature>
<feature type="region of interest" description="Disordered" evidence="1">
    <location>
        <begin position="1"/>
        <end position="556"/>
    </location>
</feature>
<feature type="compositionally biased region" description="Polar residues" evidence="1">
    <location>
        <begin position="389"/>
        <end position="417"/>
    </location>
</feature>
<feature type="compositionally biased region" description="Polar residues" evidence="1">
    <location>
        <begin position="514"/>
        <end position="529"/>
    </location>
</feature>
<organism evidence="2 3">
    <name type="scientific">Cylindrobasidium torrendii FP15055 ss-10</name>
    <dbReference type="NCBI Taxonomy" id="1314674"/>
    <lineage>
        <taxon>Eukaryota</taxon>
        <taxon>Fungi</taxon>
        <taxon>Dikarya</taxon>
        <taxon>Basidiomycota</taxon>
        <taxon>Agaricomycotina</taxon>
        <taxon>Agaricomycetes</taxon>
        <taxon>Agaricomycetidae</taxon>
        <taxon>Agaricales</taxon>
        <taxon>Marasmiineae</taxon>
        <taxon>Physalacriaceae</taxon>
        <taxon>Cylindrobasidium</taxon>
    </lineage>
</organism>
<dbReference type="STRING" id="1314674.A0A0D7BL62"/>
<dbReference type="EMBL" id="KN880469">
    <property type="protein sequence ID" value="KIY70346.1"/>
    <property type="molecule type" value="Genomic_DNA"/>
</dbReference>
<feature type="compositionally biased region" description="Pro residues" evidence="1">
    <location>
        <begin position="193"/>
        <end position="202"/>
    </location>
</feature>
<dbReference type="AlphaFoldDB" id="A0A0D7BL62"/>
<name>A0A0D7BL62_9AGAR</name>
<sequence length="556" mass="58612">MKNEPPLRAPSGHKMEVALARRKPPPVSSPGSSSSDSLPKPPPIRKAKRVSAEPESQRKLSSAKTSTSSPRKSLATKPIVKPPSPGASRVGVGTPRPKPKPVRTKAAPVNPSSSSSSAPPSPVKPAAKSKVQSNPREASISPMKETQTKSAKRKSSVSPTKPKPLISSPSGSTRTKGATKPPANSPVKSSSKPAPPTSPPKPSYSSPTKPKSKTFSFLPSSPAREMSSSPPPEVPAFLFGEDTSTFSFESGAQKPKSKGLFPSKPPITSKSTSKSAPSKPIARPSKLAPRLPSPTRRQPVASSSKRTLDDLPPDTSSLCEESDVVDDENEESWEEDELPRPKPSLSRVDGNAASRGNETGIGGGKEENISWRPPHTSRPTTPRLDTQIRKPTNMPSRQPVNTPSRRLTKTPTQQPTVPRSPDHGRGEDGSDSDDPLAVPAQSEQFVVVNGTPAPKPKRLGGGPSATPSRSGGTPARNVGTPSRRAQDGIGTPSRRVDLRFATPTRRVGGVGTPIRSNLAGTAPLSTPSRTGKRPVGRPRKTPAPMREVIDISSDSE</sequence>
<keyword evidence="3" id="KW-1185">Reference proteome</keyword>
<feature type="compositionally biased region" description="Low complexity" evidence="1">
    <location>
        <begin position="372"/>
        <end position="383"/>
    </location>
</feature>
<feature type="compositionally biased region" description="Low complexity" evidence="1">
    <location>
        <begin position="29"/>
        <end position="38"/>
    </location>
</feature>
<reference evidence="2 3" key="1">
    <citation type="journal article" date="2015" name="Fungal Genet. Biol.">
        <title>Evolution of novel wood decay mechanisms in Agaricales revealed by the genome sequences of Fistulina hepatica and Cylindrobasidium torrendii.</title>
        <authorList>
            <person name="Floudas D."/>
            <person name="Held B.W."/>
            <person name="Riley R."/>
            <person name="Nagy L.G."/>
            <person name="Koehler G."/>
            <person name="Ransdell A.S."/>
            <person name="Younus H."/>
            <person name="Chow J."/>
            <person name="Chiniquy J."/>
            <person name="Lipzen A."/>
            <person name="Tritt A."/>
            <person name="Sun H."/>
            <person name="Haridas S."/>
            <person name="LaButti K."/>
            <person name="Ohm R.A."/>
            <person name="Kues U."/>
            <person name="Blanchette R.A."/>
            <person name="Grigoriev I.V."/>
            <person name="Minto R.E."/>
            <person name="Hibbett D.S."/>
        </authorList>
    </citation>
    <scope>NUCLEOTIDE SEQUENCE [LARGE SCALE GENOMIC DNA]</scope>
    <source>
        <strain evidence="2 3">FP15055 ss-10</strain>
    </source>
</reference>
<dbReference type="Proteomes" id="UP000054007">
    <property type="component" value="Unassembled WGS sequence"/>
</dbReference>
<feature type="compositionally biased region" description="Low complexity" evidence="1">
    <location>
        <begin position="180"/>
        <end position="192"/>
    </location>
</feature>
<evidence type="ECO:0000313" key="2">
    <source>
        <dbReference type="EMBL" id="KIY70346.1"/>
    </source>
</evidence>
<feature type="compositionally biased region" description="Polar residues" evidence="1">
    <location>
        <begin position="59"/>
        <end position="71"/>
    </location>
</feature>
<accession>A0A0D7BL62</accession>